<dbReference type="SUPFAM" id="SSF54593">
    <property type="entry name" value="Glyoxalase/Bleomycin resistance protein/Dihydroxybiphenyl dioxygenase"/>
    <property type="match status" value="1"/>
</dbReference>
<dbReference type="Gene3D" id="3.10.180.10">
    <property type="entry name" value="2,3-Dihydroxybiphenyl 1,2-Dioxygenase, domain 1"/>
    <property type="match status" value="1"/>
</dbReference>
<proteinExistence type="predicted"/>
<reference evidence="1 2" key="1">
    <citation type="submission" date="2019-02" db="EMBL/GenBank/DDBJ databases">
        <title>First genome of the species Streptococcus parasuis.</title>
        <authorList>
            <person name="Stevens M.J.A."/>
            <person name="Stephan R."/>
        </authorList>
    </citation>
    <scope>NUCLEOTIDE SEQUENCE [LARGE SCALE GENOMIC DNA]</scope>
    <source>
        <strain evidence="1 2">4253</strain>
    </source>
</reference>
<gene>
    <name evidence="1" type="ORF">EXW74_02050</name>
</gene>
<name>A0A4Q8L2X1_9STRE</name>
<dbReference type="EMBL" id="SHGT01000006">
    <property type="protein sequence ID" value="TAA14767.1"/>
    <property type="molecule type" value="Genomic_DNA"/>
</dbReference>
<dbReference type="AlphaFoldDB" id="A0A4Q8L2X1"/>
<dbReference type="RefSeq" id="WP_130554481.1">
    <property type="nucleotide sequence ID" value="NZ_SHGT01000006.1"/>
</dbReference>
<comment type="caution">
    <text evidence="1">The sequence shown here is derived from an EMBL/GenBank/DDBJ whole genome shotgun (WGS) entry which is preliminary data.</text>
</comment>
<organism evidence="1 2">
    <name type="scientific">Streptococcus parasuis</name>
    <dbReference type="NCBI Taxonomy" id="1501662"/>
    <lineage>
        <taxon>Bacteria</taxon>
        <taxon>Bacillati</taxon>
        <taxon>Bacillota</taxon>
        <taxon>Bacilli</taxon>
        <taxon>Lactobacillales</taxon>
        <taxon>Streptococcaceae</taxon>
        <taxon>Streptococcus</taxon>
    </lineage>
</organism>
<dbReference type="Proteomes" id="UP000291525">
    <property type="component" value="Unassembled WGS sequence"/>
</dbReference>
<sequence>MFTKEFGLMLYVEDVATEKAFWKAAGFTILNEAEMMGFETFNMKPHAEASTTITVYAKEFIRQVSPEVVDMTPSLLFESNDIQALQERIAALTDTCSPVNAKPFPNFNFASPSGHYFAVKG</sequence>
<dbReference type="InterPro" id="IPR029068">
    <property type="entry name" value="Glyas_Bleomycin-R_OHBP_Dase"/>
</dbReference>
<evidence type="ECO:0000313" key="2">
    <source>
        <dbReference type="Proteomes" id="UP000291525"/>
    </source>
</evidence>
<dbReference type="OrthoDB" id="9803079at2"/>
<protein>
    <submittedName>
        <fullName evidence="1">Glyoxalase</fullName>
    </submittedName>
</protein>
<accession>A0A4Q8L2X1</accession>
<evidence type="ECO:0000313" key="1">
    <source>
        <dbReference type="EMBL" id="TAA14767.1"/>
    </source>
</evidence>